<evidence type="ECO:0000313" key="2">
    <source>
        <dbReference type="EMBL" id="KAA8667103.1"/>
    </source>
</evidence>
<dbReference type="AlphaFoldDB" id="A0A5M9NBI1"/>
<proteinExistence type="predicted"/>
<protein>
    <submittedName>
        <fullName evidence="2">Phosphate/phosphite/phosphonate ABC transporter substrate-binding protein</fullName>
    </submittedName>
</protein>
<feature type="chain" id="PRO_5024452951" evidence="1">
    <location>
        <begin position="19"/>
        <end position="275"/>
    </location>
</feature>
<name>A0A5M9NBI1_9VIBR</name>
<comment type="caution">
    <text evidence="2">The sequence shown here is derived from an EMBL/GenBank/DDBJ whole genome shotgun (WGS) entry which is preliminary data.</text>
</comment>
<feature type="signal peptide" evidence="1">
    <location>
        <begin position="1"/>
        <end position="18"/>
    </location>
</feature>
<gene>
    <name evidence="2" type="ORF">F4W18_21150</name>
</gene>
<dbReference type="RefSeq" id="WP_086711351.1">
    <property type="nucleotide sequence ID" value="NZ_AP025492.1"/>
</dbReference>
<accession>A0A5M9NBI1</accession>
<dbReference type="OrthoDB" id="5343002at2"/>
<dbReference type="Pfam" id="PF12974">
    <property type="entry name" value="Phosphonate-bd"/>
    <property type="match status" value="1"/>
</dbReference>
<organism evidence="2 3">
    <name type="scientific">Vibrio gigantis</name>
    <dbReference type="NCBI Taxonomy" id="296199"/>
    <lineage>
        <taxon>Bacteria</taxon>
        <taxon>Pseudomonadati</taxon>
        <taxon>Pseudomonadota</taxon>
        <taxon>Gammaproteobacteria</taxon>
        <taxon>Vibrionales</taxon>
        <taxon>Vibrionaceae</taxon>
        <taxon>Vibrio</taxon>
    </lineage>
</organism>
<dbReference type="Proteomes" id="UP000322521">
    <property type="component" value="Unassembled WGS sequence"/>
</dbReference>
<dbReference type="EMBL" id="VXJS01000015">
    <property type="protein sequence ID" value="KAA8667103.1"/>
    <property type="molecule type" value="Genomic_DNA"/>
</dbReference>
<dbReference type="SUPFAM" id="SSF53850">
    <property type="entry name" value="Periplasmic binding protein-like II"/>
    <property type="match status" value="1"/>
</dbReference>
<sequence length="275" mass="30505">MKNLTLLILALLPTLTYADTFTFGIVPQQSASRLAQQWTPILAKISQESGHTIIFETAKDIPMFEQRLASGDYDFAYMNPFHFVTFNNSVGYSAMAKAKDKRLKGIMVVRKDSGITSLDQLDNTTLAFPAPAAFAATLLTQAGLKQRNIHFEPNYVSSHDSVYLSVAKGFYPSGGGIIRTFNALDPEVRDQLTPIYTSKGFTPHAIANHPRVDSEVVQKVQASFVQLAQTEEGKTLLSPLRIKAFETAVNVDWDDVRALNIKQKDTMPMTVNKDQ</sequence>
<evidence type="ECO:0000313" key="3">
    <source>
        <dbReference type="Proteomes" id="UP000322521"/>
    </source>
</evidence>
<dbReference type="PANTHER" id="PTHR35841:SF1">
    <property type="entry name" value="PHOSPHONATES-BINDING PERIPLASMIC PROTEIN"/>
    <property type="match status" value="1"/>
</dbReference>
<dbReference type="PANTHER" id="PTHR35841">
    <property type="entry name" value="PHOSPHONATES-BINDING PERIPLASMIC PROTEIN"/>
    <property type="match status" value="1"/>
</dbReference>
<keyword evidence="3" id="KW-1185">Reference proteome</keyword>
<reference evidence="2 3" key="1">
    <citation type="submission" date="2019-09" db="EMBL/GenBank/DDBJ databases">
        <title>Draft genome sequence of various Type strains from the CCUG.</title>
        <authorList>
            <person name="Pineiro-Iglesias B."/>
            <person name="Tunovic T."/>
            <person name="Unosson C."/>
            <person name="Inganas E."/>
            <person name="Ohlen M."/>
            <person name="Cardew S."/>
            <person name="Jensie-Markopoulos S."/>
            <person name="Salva-Serra F."/>
            <person name="Jaen-Luchoro D."/>
            <person name="Karlsson R."/>
            <person name="Svensson-Stadler L."/>
            <person name="Chun J."/>
            <person name="Moore E."/>
        </authorList>
    </citation>
    <scope>NUCLEOTIDE SEQUENCE [LARGE SCALE GENOMIC DNA]</scope>
    <source>
        <strain evidence="2 3">CCUG 56969T</strain>
    </source>
</reference>
<keyword evidence="1" id="KW-0732">Signal</keyword>
<evidence type="ECO:0000256" key="1">
    <source>
        <dbReference type="SAM" id="SignalP"/>
    </source>
</evidence>
<dbReference type="Gene3D" id="3.40.190.10">
    <property type="entry name" value="Periplasmic binding protein-like II"/>
    <property type="match status" value="2"/>
</dbReference>